<sequence>MITLVSTLNSERVTSFLDRLHARHPASVLSCAKGDSTDEFKNAGRQGRVVIVSVYLPPSKMLFRSDLETLLVLEDAVILFSDFNSKNAN</sequence>
<evidence type="ECO:0000313" key="1">
    <source>
        <dbReference type="EMBL" id="GBP08580.1"/>
    </source>
</evidence>
<dbReference type="AlphaFoldDB" id="A0A4C1T4T6"/>
<reference evidence="1 2" key="1">
    <citation type="journal article" date="2019" name="Commun. Biol.">
        <title>The bagworm genome reveals a unique fibroin gene that provides high tensile strength.</title>
        <authorList>
            <person name="Kono N."/>
            <person name="Nakamura H."/>
            <person name="Ohtoshi R."/>
            <person name="Tomita M."/>
            <person name="Numata K."/>
            <person name="Arakawa K."/>
        </authorList>
    </citation>
    <scope>NUCLEOTIDE SEQUENCE [LARGE SCALE GENOMIC DNA]</scope>
</reference>
<accession>A0A4C1T4T6</accession>
<name>A0A4C1T4T6_EUMVA</name>
<organism evidence="1 2">
    <name type="scientific">Eumeta variegata</name>
    <name type="common">Bagworm moth</name>
    <name type="synonym">Eumeta japonica</name>
    <dbReference type="NCBI Taxonomy" id="151549"/>
    <lineage>
        <taxon>Eukaryota</taxon>
        <taxon>Metazoa</taxon>
        <taxon>Ecdysozoa</taxon>
        <taxon>Arthropoda</taxon>
        <taxon>Hexapoda</taxon>
        <taxon>Insecta</taxon>
        <taxon>Pterygota</taxon>
        <taxon>Neoptera</taxon>
        <taxon>Endopterygota</taxon>
        <taxon>Lepidoptera</taxon>
        <taxon>Glossata</taxon>
        <taxon>Ditrysia</taxon>
        <taxon>Tineoidea</taxon>
        <taxon>Psychidae</taxon>
        <taxon>Oiketicinae</taxon>
        <taxon>Eumeta</taxon>
    </lineage>
</organism>
<keyword evidence="2" id="KW-1185">Reference proteome</keyword>
<gene>
    <name evidence="1" type="ORF">EVAR_7199_1</name>
</gene>
<dbReference type="EMBL" id="BGZK01000032">
    <property type="protein sequence ID" value="GBP08580.1"/>
    <property type="molecule type" value="Genomic_DNA"/>
</dbReference>
<dbReference type="Proteomes" id="UP000299102">
    <property type="component" value="Unassembled WGS sequence"/>
</dbReference>
<dbReference type="OrthoDB" id="7487383at2759"/>
<proteinExistence type="predicted"/>
<evidence type="ECO:0000313" key="2">
    <source>
        <dbReference type="Proteomes" id="UP000299102"/>
    </source>
</evidence>
<comment type="caution">
    <text evidence="1">The sequence shown here is derived from an EMBL/GenBank/DDBJ whole genome shotgun (WGS) entry which is preliminary data.</text>
</comment>
<protein>
    <submittedName>
        <fullName evidence="1">Uncharacterized protein</fullName>
    </submittedName>
</protein>